<dbReference type="EMBL" id="VSSQ01077208">
    <property type="protein sequence ID" value="MPN27358.1"/>
    <property type="molecule type" value="Genomic_DNA"/>
</dbReference>
<proteinExistence type="predicted"/>
<protein>
    <submittedName>
        <fullName evidence="1">Uncharacterized protein</fullName>
    </submittedName>
</protein>
<accession>A0A645GKA5</accession>
<evidence type="ECO:0000313" key="1">
    <source>
        <dbReference type="EMBL" id="MPN27358.1"/>
    </source>
</evidence>
<sequence>MSTAIAVTPAVPPPPIARAALTSSESVLAETVTLLFAVTVPPSAAVTTLWNTSAFAPPATPVVPAAPNAMASRNRSSLAFAVTRTLPPAVIVQSALTSAVTFLRNTSTTIVAPTPTEPLAESDPARFIISDSSSASTSTSPLQSSLLSPSSVTVYTSVPPAVMLAEG</sequence>
<name>A0A645GKA5_9ZZZZ</name>
<gene>
    <name evidence="1" type="ORF">SDC9_174789</name>
</gene>
<dbReference type="AlphaFoldDB" id="A0A645GKA5"/>
<comment type="caution">
    <text evidence="1">The sequence shown here is derived from an EMBL/GenBank/DDBJ whole genome shotgun (WGS) entry which is preliminary data.</text>
</comment>
<organism evidence="1">
    <name type="scientific">bioreactor metagenome</name>
    <dbReference type="NCBI Taxonomy" id="1076179"/>
    <lineage>
        <taxon>unclassified sequences</taxon>
        <taxon>metagenomes</taxon>
        <taxon>ecological metagenomes</taxon>
    </lineage>
</organism>
<reference evidence="1" key="1">
    <citation type="submission" date="2019-08" db="EMBL/GenBank/DDBJ databases">
        <authorList>
            <person name="Kucharzyk K."/>
            <person name="Murdoch R.W."/>
            <person name="Higgins S."/>
            <person name="Loffler F."/>
        </authorList>
    </citation>
    <scope>NUCLEOTIDE SEQUENCE</scope>
</reference>